<dbReference type="EMBL" id="QJUP01000015">
    <property type="protein sequence ID" value="TBU95775.1"/>
    <property type="molecule type" value="Genomic_DNA"/>
</dbReference>
<dbReference type="SUPFAM" id="SSF53807">
    <property type="entry name" value="Helical backbone' metal receptor"/>
    <property type="match status" value="1"/>
</dbReference>
<reference evidence="3 4" key="1">
    <citation type="submission" date="2018-06" db="EMBL/GenBank/DDBJ databases">
        <title>Three novel Pseudomonas species isolated from symptomatic oak.</title>
        <authorList>
            <person name="Bueno-Gonzalez V."/>
            <person name="Brady C."/>
        </authorList>
    </citation>
    <scope>NUCLEOTIDE SEQUENCE [LARGE SCALE GENOMIC DNA]</scope>
    <source>
        <strain evidence="3 4">P17C</strain>
    </source>
</reference>
<keyword evidence="1" id="KW-0732">Signal</keyword>
<proteinExistence type="predicted"/>
<organism evidence="3 4">
    <name type="scientific">Stutzerimonas kirkiae</name>
    <dbReference type="NCBI Taxonomy" id="2211392"/>
    <lineage>
        <taxon>Bacteria</taxon>
        <taxon>Pseudomonadati</taxon>
        <taxon>Pseudomonadota</taxon>
        <taxon>Gammaproteobacteria</taxon>
        <taxon>Pseudomonadales</taxon>
        <taxon>Pseudomonadaceae</taxon>
        <taxon>Stutzerimonas</taxon>
    </lineage>
</organism>
<comment type="caution">
    <text evidence="3">The sequence shown here is derived from an EMBL/GenBank/DDBJ whole genome shotgun (WGS) entry which is preliminary data.</text>
</comment>
<dbReference type="InterPro" id="IPR050902">
    <property type="entry name" value="ABC_Transporter_SBP"/>
</dbReference>
<feature type="chain" id="PRO_5020522694" evidence="1">
    <location>
        <begin position="20"/>
        <end position="296"/>
    </location>
</feature>
<protein>
    <submittedName>
        <fullName evidence="3">Hemin ABC transporter substrate-binding protein</fullName>
    </submittedName>
</protein>
<dbReference type="PANTHER" id="PTHR30535">
    <property type="entry name" value="VITAMIN B12-BINDING PROTEIN"/>
    <property type="match status" value="1"/>
</dbReference>
<dbReference type="AlphaFoldDB" id="A0A4Q9R7A5"/>
<evidence type="ECO:0000259" key="2">
    <source>
        <dbReference type="PROSITE" id="PS50983"/>
    </source>
</evidence>
<feature type="signal peptide" evidence="1">
    <location>
        <begin position="1"/>
        <end position="19"/>
    </location>
</feature>
<evidence type="ECO:0000313" key="3">
    <source>
        <dbReference type="EMBL" id="TBU95775.1"/>
    </source>
</evidence>
<sequence length="296" mass="30944">MVRIRAFCCGVGLSLLAQAALAQSESPQRWVSAGGAISEWVVALGAEQRLVGVDSTSQQPSSLRELPSIGYQRQLAAEGILALRPDLLVGSEEMGPPPVLEQLGAAGVRIERLSAAGDLTALQGNVRRLGELLGEPERAEAVLADLDARLARQAHWLREAQRSQAVPGVLLLVGQGGGNLLVAGSGTSADWLLEHSGGHNLASHPGYKAFSSEALAALNPEVLLVTDRSLRGVEVLKAVLAQNPGLAASRAVREERVLVIDPTLLVGGLGPRTLETLASWSAAFYPQQPPLADGAP</sequence>
<dbReference type="Pfam" id="PF01497">
    <property type="entry name" value="Peripla_BP_2"/>
    <property type="match status" value="1"/>
</dbReference>
<gene>
    <name evidence="3" type="ORF">DNJ96_11910</name>
</gene>
<dbReference type="Gene3D" id="3.40.50.1980">
    <property type="entry name" value="Nitrogenase molybdenum iron protein domain"/>
    <property type="match status" value="2"/>
</dbReference>
<evidence type="ECO:0000313" key="4">
    <source>
        <dbReference type="Proteomes" id="UP000292639"/>
    </source>
</evidence>
<dbReference type="PROSITE" id="PS50983">
    <property type="entry name" value="FE_B12_PBP"/>
    <property type="match status" value="1"/>
</dbReference>
<evidence type="ECO:0000256" key="1">
    <source>
        <dbReference type="SAM" id="SignalP"/>
    </source>
</evidence>
<dbReference type="InterPro" id="IPR002491">
    <property type="entry name" value="ABC_transptr_periplasmic_BD"/>
</dbReference>
<dbReference type="Proteomes" id="UP000292639">
    <property type="component" value="Unassembled WGS sequence"/>
</dbReference>
<keyword evidence="4" id="KW-1185">Reference proteome</keyword>
<feature type="domain" description="Fe/B12 periplasmic-binding" evidence="2">
    <location>
        <begin position="29"/>
        <end position="288"/>
    </location>
</feature>
<accession>A0A4Q9R7A5</accession>
<dbReference type="PANTHER" id="PTHR30535:SF4">
    <property type="entry name" value="HEMIN-BINDING PERIPLASMIC PROTEIN HMUT"/>
    <property type="match status" value="1"/>
</dbReference>
<name>A0A4Q9R7A5_9GAMM</name>